<proteinExistence type="predicted"/>
<organism evidence="1">
    <name type="scientific">Tanacetum cinerariifolium</name>
    <name type="common">Dalmatian daisy</name>
    <name type="synonym">Chrysanthemum cinerariifolium</name>
    <dbReference type="NCBI Taxonomy" id="118510"/>
    <lineage>
        <taxon>Eukaryota</taxon>
        <taxon>Viridiplantae</taxon>
        <taxon>Streptophyta</taxon>
        <taxon>Embryophyta</taxon>
        <taxon>Tracheophyta</taxon>
        <taxon>Spermatophyta</taxon>
        <taxon>Magnoliopsida</taxon>
        <taxon>eudicotyledons</taxon>
        <taxon>Gunneridae</taxon>
        <taxon>Pentapetalae</taxon>
        <taxon>asterids</taxon>
        <taxon>campanulids</taxon>
        <taxon>Asterales</taxon>
        <taxon>Asteraceae</taxon>
        <taxon>Asteroideae</taxon>
        <taxon>Anthemideae</taxon>
        <taxon>Anthemidinae</taxon>
        <taxon>Tanacetum</taxon>
    </lineage>
</organism>
<protein>
    <submittedName>
        <fullName evidence="1">Retrovirus-related Pol polyprotein from transposon TNT 1-94</fullName>
    </submittedName>
</protein>
<accession>A0A699WA90</accession>
<evidence type="ECO:0000313" key="1">
    <source>
        <dbReference type="EMBL" id="GFD44982.1"/>
    </source>
</evidence>
<comment type="caution">
    <text evidence="1">The sequence shown here is derived from an EMBL/GenBank/DDBJ whole genome shotgun (WGS) entry which is preliminary data.</text>
</comment>
<dbReference type="EMBL" id="BKCJ011636563">
    <property type="protein sequence ID" value="GFD44982.1"/>
    <property type="molecule type" value="Genomic_DNA"/>
</dbReference>
<dbReference type="AlphaFoldDB" id="A0A699WA90"/>
<sequence>MSILSKKNVLSGVHDINLKKCSQCLAGKQTRRAFKSRPSFRMENILDLRAWNTSSKDSTEDTAIEWLGRADE</sequence>
<name>A0A699WA90_TANCI</name>
<reference evidence="1" key="1">
    <citation type="journal article" date="2019" name="Sci. Rep.">
        <title>Draft genome of Tanacetum cinerariifolium, the natural source of mosquito coil.</title>
        <authorList>
            <person name="Yamashiro T."/>
            <person name="Shiraishi A."/>
            <person name="Satake H."/>
            <person name="Nakayama K."/>
        </authorList>
    </citation>
    <scope>NUCLEOTIDE SEQUENCE</scope>
</reference>
<gene>
    <name evidence="1" type="ORF">Tci_916951</name>
</gene>